<name>A0A7R9WUC8_9STRA</name>
<sequence length="132" mass="14594">MLCCGKTNQPYVRTSSCATARFNGGATSRCFSRIIEGRIAHGKHRLKQDCKQDPIGLAWMRSLAGSRLGMVAPMVSTTRNHKSRIPLLFESQPLSPHGRAQRQSAKRAPLVGHGTERVHSTSRTLPMRQDSL</sequence>
<gene>
    <name evidence="2" type="ORF">CAUS1442_LOCUS6989</name>
</gene>
<evidence type="ECO:0000256" key="1">
    <source>
        <dbReference type="SAM" id="MobiDB-lite"/>
    </source>
</evidence>
<dbReference type="AlphaFoldDB" id="A0A7R9WUC8"/>
<organism evidence="2">
    <name type="scientific">Craspedostauros australis</name>
    <dbReference type="NCBI Taxonomy" id="1486917"/>
    <lineage>
        <taxon>Eukaryota</taxon>
        <taxon>Sar</taxon>
        <taxon>Stramenopiles</taxon>
        <taxon>Ochrophyta</taxon>
        <taxon>Bacillariophyta</taxon>
        <taxon>Bacillariophyceae</taxon>
        <taxon>Bacillariophycidae</taxon>
        <taxon>Naviculales</taxon>
        <taxon>Naviculaceae</taxon>
        <taxon>Craspedostauros</taxon>
    </lineage>
</organism>
<reference evidence="2" key="1">
    <citation type="submission" date="2021-01" db="EMBL/GenBank/DDBJ databases">
        <authorList>
            <person name="Corre E."/>
            <person name="Pelletier E."/>
            <person name="Niang G."/>
            <person name="Scheremetjew M."/>
            <person name="Finn R."/>
            <person name="Kale V."/>
            <person name="Holt S."/>
            <person name="Cochrane G."/>
            <person name="Meng A."/>
            <person name="Brown T."/>
            <person name="Cohen L."/>
        </authorList>
    </citation>
    <scope>NUCLEOTIDE SEQUENCE</scope>
    <source>
        <strain evidence="2">CCMP3328</strain>
    </source>
</reference>
<accession>A0A7R9WUC8</accession>
<dbReference type="EMBL" id="HBEF01011066">
    <property type="protein sequence ID" value="CAD8334884.1"/>
    <property type="molecule type" value="Transcribed_RNA"/>
</dbReference>
<protein>
    <submittedName>
        <fullName evidence="2">Uncharacterized protein</fullName>
    </submittedName>
</protein>
<proteinExistence type="predicted"/>
<feature type="region of interest" description="Disordered" evidence="1">
    <location>
        <begin position="89"/>
        <end position="132"/>
    </location>
</feature>
<evidence type="ECO:0000313" key="2">
    <source>
        <dbReference type="EMBL" id="CAD8334884.1"/>
    </source>
</evidence>